<evidence type="ECO:0000313" key="8">
    <source>
        <dbReference type="Proteomes" id="UP001597286"/>
    </source>
</evidence>
<comment type="similarity">
    <text evidence="1">Belongs to the HIBADH-related family.</text>
</comment>
<keyword evidence="8" id="KW-1185">Reference proteome</keyword>
<comment type="caution">
    <text evidence="7">The sequence shown here is derived from an EMBL/GenBank/DDBJ whole genome shotgun (WGS) entry which is preliminary data.</text>
</comment>
<gene>
    <name evidence="7" type="ORF">ACFSJG_20215</name>
</gene>
<evidence type="ECO:0000256" key="4">
    <source>
        <dbReference type="SAM" id="MobiDB-lite"/>
    </source>
</evidence>
<dbReference type="Gene3D" id="1.10.1040.10">
    <property type="entry name" value="N-(1-d-carboxylethyl)-l-norvaline Dehydrogenase, domain 2"/>
    <property type="match status" value="1"/>
</dbReference>
<dbReference type="SUPFAM" id="SSF51735">
    <property type="entry name" value="NAD(P)-binding Rossmann-fold domains"/>
    <property type="match status" value="1"/>
</dbReference>
<dbReference type="Proteomes" id="UP001597286">
    <property type="component" value="Unassembled WGS sequence"/>
</dbReference>
<dbReference type="SUPFAM" id="SSF48179">
    <property type="entry name" value="6-phosphogluconate dehydrogenase C-terminal domain-like"/>
    <property type="match status" value="1"/>
</dbReference>
<proteinExistence type="inferred from homology"/>
<dbReference type="GO" id="GO:0016491">
    <property type="term" value="F:oxidoreductase activity"/>
    <property type="evidence" value="ECO:0007669"/>
    <property type="project" value="UniProtKB-KW"/>
</dbReference>
<dbReference type="InterPro" id="IPR036291">
    <property type="entry name" value="NAD(P)-bd_dom_sf"/>
</dbReference>
<dbReference type="InterPro" id="IPR015815">
    <property type="entry name" value="HIBADH-related"/>
</dbReference>
<evidence type="ECO:0000256" key="1">
    <source>
        <dbReference type="ARBA" id="ARBA00009080"/>
    </source>
</evidence>
<reference evidence="8" key="1">
    <citation type="journal article" date="2019" name="Int. J. Syst. Evol. Microbiol.">
        <title>The Global Catalogue of Microorganisms (GCM) 10K type strain sequencing project: providing services to taxonomists for standard genome sequencing and annotation.</title>
        <authorList>
            <consortium name="The Broad Institute Genomics Platform"/>
            <consortium name="The Broad Institute Genome Sequencing Center for Infectious Disease"/>
            <person name="Wu L."/>
            <person name="Ma J."/>
        </authorList>
    </citation>
    <scope>NUCLEOTIDE SEQUENCE [LARGE SCALE GENOMIC DNA]</scope>
    <source>
        <strain evidence="8">DT72</strain>
    </source>
</reference>
<evidence type="ECO:0000259" key="5">
    <source>
        <dbReference type="Pfam" id="PF03446"/>
    </source>
</evidence>
<keyword evidence="2 7" id="KW-0560">Oxidoreductase</keyword>
<protein>
    <submittedName>
        <fullName evidence="7">NAD(P)-dependent oxidoreductase</fullName>
        <ecNumber evidence="7">1.1.-.-</ecNumber>
    </submittedName>
</protein>
<evidence type="ECO:0000259" key="6">
    <source>
        <dbReference type="Pfam" id="PF14833"/>
    </source>
</evidence>
<name>A0ABW4P7R4_9NOCA</name>
<keyword evidence="3" id="KW-0520">NAD</keyword>
<evidence type="ECO:0000313" key="7">
    <source>
        <dbReference type="EMBL" id="MFD1814547.1"/>
    </source>
</evidence>
<dbReference type="EC" id="1.1.-.-" evidence="7"/>
<dbReference type="Pfam" id="PF14833">
    <property type="entry name" value="NAD_binding_11"/>
    <property type="match status" value="1"/>
</dbReference>
<organism evidence="7 8">
    <name type="scientific">Rhodococcus gannanensis</name>
    <dbReference type="NCBI Taxonomy" id="1960308"/>
    <lineage>
        <taxon>Bacteria</taxon>
        <taxon>Bacillati</taxon>
        <taxon>Actinomycetota</taxon>
        <taxon>Actinomycetes</taxon>
        <taxon>Mycobacteriales</taxon>
        <taxon>Nocardiaceae</taxon>
        <taxon>Rhodococcus</taxon>
    </lineage>
</organism>
<feature type="domain" description="3-hydroxyisobutyrate dehydrogenase-like NAD-binding" evidence="6">
    <location>
        <begin position="164"/>
        <end position="258"/>
    </location>
</feature>
<dbReference type="Gene3D" id="3.40.50.720">
    <property type="entry name" value="NAD(P)-binding Rossmann-like Domain"/>
    <property type="match status" value="1"/>
</dbReference>
<dbReference type="RefSeq" id="WP_378487029.1">
    <property type="nucleotide sequence ID" value="NZ_JBHUFB010000019.1"/>
</dbReference>
<dbReference type="InterPro" id="IPR029154">
    <property type="entry name" value="HIBADH-like_NADP-bd"/>
</dbReference>
<dbReference type="PANTHER" id="PTHR43060">
    <property type="entry name" value="3-HYDROXYISOBUTYRATE DEHYDROGENASE-LIKE 1, MITOCHONDRIAL-RELATED"/>
    <property type="match status" value="1"/>
</dbReference>
<dbReference type="InterPro" id="IPR013328">
    <property type="entry name" value="6PGD_dom2"/>
</dbReference>
<dbReference type="EMBL" id="JBHUFB010000019">
    <property type="protein sequence ID" value="MFD1814547.1"/>
    <property type="molecule type" value="Genomic_DNA"/>
</dbReference>
<evidence type="ECO:0000256" key="3">
    <source>
        <dbReference type="ARBA" id="ARBA00023027"/>
    </source>
</evidence>
<evidence type="ECO:0000256" key="2">
    <source>
        <dbReference type="ARBA" id="ARBA00023002"/>
    </source>
</evidence>
<dbReference type="InterPro" id="IPR006115">
    <property type="entry name" value="6PGDH_NADP-bd"/>
</dbReference>
<feature type="region of interest" description="Disordered" evidence="4">
    <location>
        <begin position="268"/>
        <end position="294"/>
    </location>
</feature>
<accession>A0ABW4P7R4</accession>
<sequence length="294" mass="29362">MTRIGFVGAGRMGGPMIRRLAAAGHEVRARAGTADKERVVTELGAVPVADAAAAADGADIVVVCVFDDDQVRQVCLDGPLLTAMSAGSTLVVHTTGSPDTVRSIAEAARGVGVTVVDAPVSGGPHDIAAGTLTVFAGGDAAAVDVARAALAAYADPVVHVGGTGSGQCVKLVNNALFAANIALLGDAVRLAGQLGVDEGALLGALLHGSGASRALDGVARRGSVASFTASVGEFLRKDVSAVRHAVADLGGSLGLLDEVVGTQWPRTDTAATSDRNRPDDDHIAAGVPDVRSVR</sequence>
<dbReference type="Pfam" id="PF03446">
    <property type="entry name" value="NAD_binding_2"/>
    <property type="match status" value="1"/>
</dbReference>
<dbReference type="PANTHER" id="PTHR43060:SF15">
    <property type="entry name" value="3-HYDROXYISOBUTYRATE DEHYDROGENASE-LIKE 1, MITOCHONDRIAL-RELATED"/>
    <property type="match status" value="1"/>
</dbReference>
<dbReference type="InterPro" id="IPR008927">
    <property type="entry name" value="6-PGluconate_DH-like_C_sf"/>
</dbReference>
<feature type="domain" description="6-phosphogluconate dehydrogenase NADP-binding" evidence="5">
    <location>
        <begin position="3"/>
        <end position="161"/>
    </location>
</feature>
<feature type="compositionally biased region" description="Basic and acidic residues" evidence="4">
    <location>
        <begin position="274"/>
        <end position="283"/>
    </location>
</feature>
<dbReference type="PIRSF" id="PIRSF000103">
    <property type="entry name" value="HIBADH"/>
    <property type="match status" value="1"/>
</dbReference>